<reference evidence="2" key="1">
    <citation type="submission" date="2020-05" db="EMBL/GenBank/DDBJ databases">
        <title>Sulfur intermediates as new biogeochemical hubs in an aquatic model microbial ecosystem.</title>
        <authorList>
            <person name="Vigneron A."/>
        </authorList>
    </citation>
    <scope>NUCLEOTIDE SEQUENCE</scope>
    <source>
        <strain evidence="2">Bin.250</strain>
    </source>
</reference>
<gene>
    <name evidence="2" type="ORF">HQ497_03530</name>
</gene>
<feature type="transmembrane region" description="Helical" evidence="1">
    <location>
        <begin position="916"/>
        <end position="939"/>
    </location>
</feature>
<dbReference type="GO" id="GO:0042910">
    <property type="term" value="F:xenobiotic transmembrane transporter activity"/>
    <property type="evidence" value="ECO:0007669"/>
    <property type="project" value="TreeGrafter"/>
</dbReference>
<dbReference type="Gene3D" id="3.30.70.1320">
    <property type="entry name" value="Multidrug efflux transporter AcrB pore domain like"/>
    <property type="match status" value="1"/>
</dbReference>
<dbReference type="SUPFAM" id="SSF82866">
    <property type="entry name" value="Multidrug efflux transporter AcrB transmembrane domain"/>
    <property type="match status" value="2"/>
</dbReference>
<feature type="transmembrane region" description="Helical" evidence="1">
    <location>
        <begin position="331"/>
        <end position="352"/>
    </location>
</feature>
<dbReference type="InterPro" id="IPR001036">
    <property type="entry name" value="Acrflvin-R"/>
</dbReference>
<dbReference type="PANTHER" id="PTHR32063:SF33">
    <property type="entry name" value="RND SUPERFAMILY EFFLUX PUMP PERMEASE COMPONENT"/>
    <property type="match status" value="1"/>
</dbReference>
<evidence type="ECO:0000313" key="3">
    <source>
        <dbReference type="Proteomes" id="UP000754644"/>
    </source>
</evidence>
<sequence length="1041" mass="113194">MDPHKGIIAWFARNHVAANLLMFVIILTGIFSALTIRTQIMPDVQLDRITIQVPFPGASPGEVETGVVIRIEEAVRDIEGIVNMRSFANPSSGTVELDIETAYDGLAVLDEVNAAVDRIVNFPASIERPNIYRNQPQPRAISVQIFGELDETTMKGLAVTIQGEILSLPSVTKADVRGARPYEISIEVEESRLRQYGLSLQDVAQAVQRSSLDLPAGSIRSDSGDILLRTEGQAYRKADFEKIVLISASDGTRLTLSDIAEINDGFAEVRFYSLFNGKPSIGISVSAVGDQNQIDISNEVTEYVEKRSKTLPEGISIQSWGNSTDYLSESIGMMVSNMLMGIILVLVTLGIFLRLQLAFWVMLGMPIAFLGAFALLPLVDGSLNLLSLFGFILVLGIVVDDAIIIGESVQTAGEQDGHTLNNVIRGAKRVAMPATFGVLTTVATFVPFLTVPGGFGALPAAIGSVVILCLLFSIVESKLILPAHLASMRPITADDNSALRRFQNYFSVGLKRFIQQQYQPLLVKAIEARYLTLSVFVGMLILAMGFVMGPYIKTVFFPVMSTDFIRGEIEMVDGTSPAQVIKVVERLNNSLLSLDAEQPVEAKFLKNVAAYVYNTTGTVVAELKPVDSLSQNPAQIATQWRERVGEISGVKAIQITGAQKSHGYGKDINFKLISPNTQELEAAAEMLHQHLRSYEGVNDIENSNAGSIPEINLKIKPSAEALGLALTDLASQVRAGFYGVEAQRIQRGREEVKVMVRYPQQERESMGNLESMYIRTKEGDEVPFTAVAELEHRVSPSTIRRTSGQRAVIISADINTTITQPGKIVEDVTQGEFSRQLLQKHPDVSIELGGASQEEEELIQRMIFTTVLALFAIYALMAIPLKSYLQPIIIMAVIPFGMIGALIGHVIVGIPFSALSVYGIIALAGVVVNDSIILVDFVNKSVADGMDYVEAAIKAGSERFRAIMLTSVTTFFGLLPILTETSLSAQLVKPMAVSLGFGILFATVITLILIPCLYVVLNDIRLLRRPSAGSNVSNADESFTG</sequence>
<feature type="transmembrane region" description="Helical" evidence="1">
    <location>
        <begin position="862"/>
        <end position="881"/>
    </location>
</feature>
<feature type="transmembrane region" description="Helical" evidence="1">
    <location>
        <begin position="385"/>
        <end position="409"/>
    </location>
</feature>
<dbReference type="Gene3D" id="1.20.1640.10">
    <property type="entry name" value="Multidrug efflux transporter AcrB transmembrane domain"/>
    <property type="match status" value="2"/>
</dbReference>
<feature type="transmembrane region" description="Helical" evidence="1">
    <location>
        <begin position="991"/>
        <end position="1017"/>
    </location>
</feature>
<dbReference type="EMBL" id="JABMOJ010000126">
    <property type="protein sequence ID" value="NQV64416.1"/>
    <property type="molecule type" value="Genomic_DNA"/>
</dbReference>
<dbReference type="GO" id="GO:0005886">
    <property type="term" value="C:plasma membrane"/>
    <property type="evidence" value="ECO:0007669"/>
    <property type="project" value="TreeGrafter"/>
</dbReference>
<keyword evidence="1" id="KW-0472">Membrane</keyword>
<dbReference type="AlphaFoldDB" id="A0A972VVP1"/>
<dbReference type="Gene3D" id="3.30.70.1440">
    <property type="entry name" value="Multidrug efflux transporter AcrB pore domain"/>
    <property type="match status" value="1"/>
</dbReference>
<organism evidence="2 3">
    <name type="scientific">SAR86 cluster bacterium</name>
    <dbReference type="NCBI Taxonomy" id="2030880"/>
    <lineage>
        <taxon>Bacteria</taxon>
        <taxon>Pseudomonadati</taxon>
        <taxon>Pseudomonadota</taxon>
        <taxon>Gammaproteobacteria</taxon>
        <taxon>SAR86 cluster</taxon>
    </lineage>
</organism>
<evidence type="ECO:0000256" key="1">
    <source>
        <dbReference type="SAM" id="Phobius"/>
    </source>
</evidence>
<dbReference type="Gene3D" id="3.30.2090.10">
    <property type="entry name" value="Multidrug efflux transporter AcrB TolC docking domain, DN and DC subdomains"/>
    <property type="match status" value="2"/>
</dbReference>
<dbReference type="Pfam" id="PF00873">
    <property type="entry name" value="ACR_tran"/>
    <property type="match status" value="1"/>
</dbReference>
<keyword evidence="1" id="KW-0812">Transmembrane</keyword>
<feature type="transmembrane region" description="Helical" evidence="1">
    <location>
        <begin position="888"/>
        <end position="910"/>
    </location>
</feature>
<feature type="transmembrane region" description="Helical" evidence="1">
    <location>
        <begin position="530"/>
        <end position="552"/>
    </location>
</feature>
<dbReference type="InterPro" id="IPR027463">
    <property type="entry name" value="AcrB_DN_DC_subdom"/>
</dbReference>
<comment type="caution">
    <text evidence="2">The sequence shown here is derived from an EMBL/GenBank/DDBJ whole genome shotgun (WGS) entry which is preliminary data.</text>
</comment>
<dbReference type="Gene3D" id="3.30.70.1430">
    <property type="entry name" value="Multidrug efflux transporter AcrB pore domain"/>
    <property type="match status" value="2"/>
</dbReference>
<dbReference type="SUPFAM" id="SSF82714">
    <property type="entry name" value="Multidrug efflux transporter AcrB TolC docking domain, DN and DC subdomains"/>
    <property type="match status" value="2"/>
</dbReference>
<evidence type="ECO:0000313" key="2">
    <source>
        <dbReference type="EMBL" id="NQV64416.1"/>
    </source>
</evidence>
<accession>A0A972VVP1</accession>
<protein>
    <submittedName>
        <fullName evidence="2">Efflux RND transporter permease subunit</fullName>
    </submittedName>
</protein>
<feature type="transmembrane region" description="Helical" evidence="1">
    <location>
        <begin position="16"/>
        <end position="36"/>
    </location>
</feature>
<dbReference type="PRINTS" id="PR00702">
    <property type="entry name" value="ACRIFLAVINRP"/>
</dbReference>
<keyword evidence="1" id="KW-1133">Transmembrane helix</keyword>
<feature type="transmembrane region" description="Helical" evidence="1">
    <location>
        <begin position="359"/>
        <end position="379"/>
    </location>
</feature>
<name>A0A972VVP1_9GAMM</name>
<dbReference type="SUPFAM" id="SSF82693">
    <property type="entry name" value="Multidrug efflux transporter AcrB pore domain, PN1, PN2, PC1 and PC2 subdomains"/>
    <property type="match status" value="2"/>
</dbReference>
<feature type="transmembrane region" description="Helical" evidence="1">
    <location>
        <begin position="960"/>
        <end position="979"/>
    </location>
</feature>
<dbReference type="PANTHER" id="PTHR32063">
    <property type="match status" value="1"/>
</dbReference>
<feature type="transmembrane region" description="Helical" evidence="1">
    <location>
        <begin position="430"/>
        <end position="449"/>
    </location>
</feature>
<dbReference type="Proteomes" id="UP000754644">
    <property type="component" value="Unassembled WGS sequence"/>
</dbReference>
<proteinExistence type="predicted"/>
<feature type="transmembrane region" description="Helical" evidence="1">
    <location>
        <begin position="455"/>
        <end position="475"/>
    </location>
</feature>